<accession>K9GCE0</accession>
<dbReference type="InParanoid" id="K9GCE0"/>
<keyword evidence="2" id="KW-1185">Reference proteome</keyword>
<comment type="caution">
    <text evidence="1">The sequence shown here is derived from an EMBL/GenBank/DDBJ whole genome shotgun (WGS) entry which is preliminary data.</text>
</comment>
<dbReference type="HOGENOM" id="CLU_2347394_0_0_1"/>
<dbReference type="OMA" id="KIRVYWA"/>
<gene>
    <name evidence="1" type="ORF">PDIG_06900</name>
</gene>
<reference evidence="2" key="1">
    <citation type="journal article" date="2012" name="BMC Genomics">
        <title>Genome sequence of the necrotrophic fungus Penicillium digitatum, the main postharvest pathogen of citrus.</title>
        <authorList>
            <person name="Marcet-Houben M."/>
            <person name="Ballester A.-R."/>
            <person name="de la Fuente B."/>
            <person name="Harries E."/>
            <person name="Marcos J.F."/>
            <person name="Gonzalez-Candelas L."/>
            <person name="Gabaldon T."/>
        </authorList>
    </citation>
    <scope>NUCLEOTIDE SEQUENCE [LARGE SCALE GENOMIC DNA]</scope>
    <source>
        <strain evidence="2">PHI26 / CECT 20796</strain>
    </source>
</reference>
<protein>
    <submittedName>
        <fullName evidence="1">Uncharacterized protein</fullName>
    </submittedName>
</protein>
<sequence length="94" mass="11266">MVSCDTWINPFIRYRITQNSLKEMQEDLDMELGQFDDVDVQVGTTLKETMTLFNEDHYRTPEKKTLLKLSDCHTPLRLPKFLKIRVYWARLLGW</sequence>
<dbReference type="EMBL" id="AKCT01000031">
    <property type="protein sequence ID" value="EKV18817.1"/>
    <property type="molecule type" value="Genomic_DNA"/>
</dbReference>
<name>K9GCE0_PEND2</name>
<proteinExistence type="predicted"/>
<evidence type="ECO:0000313" key="2">
    <source>
        <dbReference type="Proteomes" id="UP000009882"/>
    </source>
</evidence>
<dbReference type="OrthoDB" id="4336991at2759"/>
<dbReference type="AlphaFoldDB" id="K9GCE0"/>
<dbReference type="Proteomes" id="UP000009882">
    <property type="component" value="Unassembled WGS sequence"/>
</dbReference>
<organism evidence="1 2">
    <name type="scientific">Penicillium digitatum (strain PHI26 / CECT 20796)</name>
    <name type="common">Green mold</name>
    <dbReference type="NCBI Taxonomy" id="1170229"/>
    <lineage>
        <taxon>Eukaryota</taxon>
        <taxon>Fungi</taxon>
        <taxon>Dikarya</taxon>
        <taxon>Ascomycota</taxon>
        <taxon>Pezizomycotina</taxon>
        <taxon>Eurotiomycetes</taxon>
        <taxon>Eurotiomycetidae</taxon>
        <taxon>Eurotiales</taxon>
        <taxon>Aspergillaceae</taxon>
        <taxon>Penicillium</taxon>
    </lineage>
</organism>
<evidence type="ECO:0000313" key="1">
    <source>
        <dbReference type="EMBL" id="EKV18817.1"/>
    </source>
</evidence>